<gene>
    <name evidence="2" type="ORF">HH212_26290</name>
</gene>
<name>A0A7Z2W0T6_9BURK</name>
<evidence type="ECO:0000259" key="1">
    <source>
        <dbReference type="PROSITE" id="PS50943"/>
    </source>
</evidence>
<dbReference type="Gene3D" id="1.10.260.40">
    <property type="entry name" value="lambda repressor-like DNA-binding domains"/>
    <property type="match status" value="1"/>
</dbReference>
<dbReference type="KEGG" id="mfy:HH212_26290"/>
<organism evidence="2 3">
    <name type="scientific">Massilia forsythiae</name>
    <dbReference type="NCBI Taxonomy" id="2728020"/>
    <lineage>
        <taxon>Bacteria</taxon>
        <taxon>Pseudomonadati</taxon>
        <taxon>Pseudomonadota</taxon>
        <taxon>Betaproteobacteria</taxon>
        <taxon>Burkholderiales</taxon>
        <taxon>Oxalobacteraceae</taxon>
        <taxon>Telluria group</taxon>
        <taxon>Massilia</taxon>
    </lineage>
</organism>
<sequence length="106" mass="11595">MNAPTNIQIINGPDGKPAFVVIPYEEYRKTQTAGTIPHEVVSATVDGATPVRAWREYLRLTQAEVAQRLGIAQPSYAKQEASDVLRRSSIEKIAGALGITVEQLDF</sequence>
<evidence type="ECO:0000313" key="3">
    <source>
        <dbReference type="Proteomes" id="UP000502415"/>
    </source>
</evidence>
<dbReference type="EMBL" id="CP051685">
    <property type="protein sequence ID" value="QJE03068.1"/>
    <property type="molecule type" value="Genomic_DNA"/>
</dbReference>
<protein>
    <submittedName>
        <fullName evidence="2">Helix-turn-helix transcriptional regulator</fullName>
    </submittedName>
</protein>
<dbReference type="Pfam" id="PF01381">
    <property type="entry name" value="HTH_3"/>
    <property type="match status" value="1"/>
</dbReference>
<dbReference type="InterPro" id="IPR001387">
    <property type="entry name" value="Cro/C1-type_HTH"/>
</dbReference>
<evidence type="ECO:0000313" key="2">
    <source>
        <dbReference type="EMBL" id="QJE03068.1"/>
    </source>
</evidence>
<dbReference type="SMART" id="SM00530">
    <property type="entry name" value="HTH_XRE"/>
    <property type="match status" value="1"/>
</dbReference>
<dbReference type="InterPro" id="IPR010982">
    <property type="entry name" value="Lambda_DNA-bd_dom_sf"/>
</dbReference>
<accession>A0A7Z2W0T6</accession>
<reference evidence="2 3" key="1">
    <citation type="submission" date="2020-04" db="EMBL/GenBank/DDBJ databases">
        <title>Genome sequencing of novel species.</title>
        <authorList>
            <person name="Heo J."/>
            <person name="Kim S.-J."/>
            <person name="Kim J.-S."/>
            <person name="Hong S.-B."/>
            <person name="Kwon S.-W."/>
        </authorList>
    </citation>
    <scope>NUCLEOTIDE SEQUENCE [LARGE SCALE GENOMIC DNA]</scope>
    <source>
        <strain evidence="2 3">GN2-R2</strain>
    </source>
</reference>
<dbReference type="Proteomes" id="UP000502415">
    <property type="component" value="Chromosome"/>
</dbReference>
<dbReference type="CDD" id="cd00093">
    <property type="entry name" value="HTH_XRE"/>
    <property type="match status" value="1"/>
</dbReference>
<proteinExistence type="predicted"/>
<dbReference type="RefSeq" id="WP_170205149.1">
    <property type="nucleotide sequence ID" value="NZ_CP051685.1"/>
</dbReference>
<keyword evidence="3" id="KW-1185">Reference proteome</keyword>
<dbReference type="SUPFAM" id="SSF47413">
    <property type="entry name" value="lambda repressor-like DNA-binding domains"/>
    <property type="match status" value="1"/>
</dbReference>
<feature type="domain" description="HTH cro/C1-type" evidence="1">
    <location>
        <begin position="51"/>
        <end position="104"/>
    </location>
</feature>
<dbReference type="PROSITE" id="PS50943">
    <property type="entry name" value="HTH_CROC1"/>
    <property type="match status" value="1"/>
</dbReference>
<dbReference type="AlphaFoldDB" id="A0A7Z2W0T6"/>
<dbReference type="GO" id="GO:0003677">
    <property type="term" value="F:DNA binding"/>
    <property type="evidence" value="ECO:0007669"/>
    <property type="project" value="InterPro"/>
</dbReference>